<proteinExistence type="predicted"/>
<evidence type="ECO:0000313" key="2">
    <source>
        <dbReference type="Proteomes" id="UP000046392"/>
    </source>
</evidence>
<evidence type="ECO:0000259" key="1">
    <source>
        <dbReference type="PROSITE" id="PS50878"/>
    </source>
</evidence>
<dbReference type="AlphaFoldDB" id="A0A0N5C521"/>
<keyword evidence="2" id="KW-1185">Reference proteome</keyword>
<dbReference type="SUPFAM" id="SSF56672">
    <property type="entry name" value="DNA/RNA polymerases"/>
    <property type="match status" value="1"/>
</dbReference>
<organism evidence="2 3">
    <name type="scientific">Strongyloides papillosus</name>
    <name type="common">Intestinal threadworm</name>
    <dbReference type="NCBI Taxonomy" id="174720"/>
    <lineage>
        <taxon>Eukaryota</taxon>
        <taxon>Metazoa</taxon>
        <taxon>Ecdysozoa</taxon>
        <taxon>Nematoda</taxon>
        <taxon>Chromadorea</taxon>
        <taxon>Rhabditida</taxon>
        <taxon>Tylenchina</taxon>
        <taxon>Panagrolaimomorpha</taxon>
        <taxon>Strongyloidoidea</taxon>
        <taxon>Strongyloididae</taxon>
        <taxon>Strongyloides</taxon>
    </lineage>
</organism>
<dbReference type="Pfam" id="PF00078">
    <property type="entry name" value="RVT_1"/>
    <property type="match status" value="1"/>
</dbReference>
<evidence type="ECO:0000313" key="3">
    <source>
        <dbReference type="WBParaSite" id="SPAL_0001304700.1"/>
    </source>
</evidence>
<dbReference type="Proteomes" id="UP000046392">
    <property type="component" value="Unplaced"/>
</dbReference>
<dbReference type="PANTHER" id="PTHR47027:SF20">
    <property type="entry name" value="REVERSE TRANSCRIPTASE-LIKE PROTEIN WITH RNA-DIRECTED DNA POLYMERASE DOMAIN"/>
    <property type="match status" value="1"/>
</dbReference>
<protein>
    <submittedName>
        <fullName evidence="3">Reverse transcriptase domain-containing protein</fullName>
    </submittedName>
</protein>
<accession>A0A0N5C521</accession>
<sequence length="138" mass="15896">MALREASKILEENEKTLKKNMQPNGIEIGNKNEKMILRWMCYADDTCLIVPNRRAAQLLCKTVEECCKKYGLSLNASKTQMIATSTFLDGVEIDGVKLKAQKELKYLGKIISIKERKLNTTEIRKKIWKKMFAIKKIL</sequence>
<feature type="domain" description="Reverse transcriptase" evidence="1">
    <location>
        <begin position="1"/>
        <end position="111"/>
    </location>
</feature>
<dbReference type="InterPro" id="IPR000477">
    <property type="entry name" value="RT_dom"/>
</dbReference>
<dbReference type="InterPro" id="IPR043502">
    <property type="entry name" value="DNA/RNA_pol_sf"/>
</dbReference>
<dbReference type="PROSITE" id="PS50878">
    <property type="entry name" value="RT_POL"/>
    <property type="match status" value="1"/>
</dbReference>
<name>A0A0N5C521_STREA</name>
<dbReference type="PANTHER" id="PTHR47027">
    <property type="entry name" value="REVERSE TRANSCRIPTASE DOMAIN-CONTAINING PROTEIN"/>
    <property type="match status" value="1"/>
</dbReference>
<reference evidence="3" key="1">
    <citation type="submission" date="2017-02" db="UniProtKB">
        <authorList>
            <consortium name="WormBaseParasite"/>
        </authorList>
    </citation>
    <scope>IDENTIFICATION</scope>
</reference>
<dbReference type="WBParaSite" id="SPAL_0001304700.1">
    <property type="protein sequence ID" value="SPAL_0001304700.1"/>
    <property type="gene ID" value="SPAL_0001304700"/>
</dbReference>